<dbReference type="EMBL" id="KL367495">
    <property type="protein sequence ID" value="KFD69406.1"/>
    <property type="molecule type" value="Genomic_DNA"/>
</dbReference>
<protein>
    <submittedName>
        <fullName evidence="1">Uncharacterized protein</fullName>
    </submittedName>
</protein>
<keyword evidence="3" id="KW-1185">Reference proteome</keyword>
<evidence type="ECO:0000313" key="3">
    <source>
        <dbReference type="Proteomes" id="UP000030764"/>
    </source>
</evidence>
<dbReference type="Proteomes" id="UP000030764">
    <property type="component" value="Unassembled WGS sequence"/>
</dbReference>
<sequence length="102" mass="11578">MNPTLPYSCSMTADASSCANEDQKEVHNFAHHADDIGLRTITKKKDTYRLRFLRSPCLFFTDLSISLALIQPVFLERRVPIAPFPCSEFTSPAPLIDQYRLS</sequence>
<dbReference type="Proteomes" id="UP000030758">
    <property type="component" value="Unassembled WGS sequence"/>
</dbReference>
<accession>A0A085M1U6</accession>
<name>A0A085M1U6_9BILA</name>
<dbReference type="AlphaFoldDB" id="A0A085M1U6"/>
<proteinExistence type="predicted"/>
<evidence type="ECO:0000313" key="1">
    <source>
        <dbReference type="EMBL" id="KFD51192.1"/>
    </source>
</evidence>
<organism evidence="1 3">
    <name type="scientific">Trichuris suis</name>
    <name type="common">pig whipworm</name>
    <dbReference type="NCBI Taxonomy" id="68888"/>
    <lineage>
        <taxon>Eukaryota</taxon>
        <taxon>Metazoa</taxon>
        <taxon>Ecdysozoa</taxon>
        <taxon>Nematoda</taxon>
        <taxon>Enoplea</taxon>
        <taxon>Dorylaimia</taxon>
        <taxon>Trichinellida</taxon>
        <taxon>Trichuridae</taxon>
        <taxon>Trichuris</taxon>
    </lineage>
</organism>
<reference evidence="1 3" key="1">
    <citation type="journal article" date="2014" name="Nat. Genet.">
        <title>Genome and transcriptome of the porcine whipworm Trichuris suis.</title>
        <authorList>
            <person name="Jex A.R."/>
            <person name="Nejsum P."/>
            <person name="Schwarz E.M."/>
            <person name="Hu L."/>
            <person name="Young N.D."/>
            <person name="Hall R.S."/>
            <person name="Korhonen P.K."/>
            <person name="Liao S."/>
            <person name="Thamsborg S."/>
            <person name="Xia J."/>
            <person name="Xu P."/>
            <person name="Wang S."/>
            <person name="Scheerlinck J.P."/>
            <person name="Hofmann A."/>
            <person name="Sternberg P.W."/>
            <person name="Wang J."/>
            <person name="Gasser R.B."/>
        </authorList>
    </citation>
    <scope>NUCLEOTIDE SEQUENCE [LARGE SCALE GENOMIC DNA]</scope>
    <source>
        <strain evidence="2">DCEP-RM93F</strain>
        <strain evidence="1">DCEP-RM93M</strain>
    </source>
</reference>
<evidence type="ECO:0000313" key="2">
    <source>
        <dbReference type="EMBL" id="KFD69406.1"/>
    </source>
</evidence>
<gene>
    <name evidence="1" type="ORF">M513_07956</name>
    <name evidence="2" type="ORF">M514_07956</name>
</gene>
<dbReference type="EMBL" id="KL363242">
    <property type="protein sequence ID" value="KFD51192.1"/>
    <property type="molecule type" value="Genomic_DNA"/>
</dbReference>